<evidence type="ECO:0000256" key="5">
    <source>
        <dbReference type="ARBA" id="ARBA00023136"/>
    </source>
</evidence>
<evidence type="ECO:0000256" key="4">
    <source>
        <dbReference type="ARBA" id="ARBA00022989"/>
    </source>
</evidence>
<dbReference type="Pfam" id="PF02104">
    <property type="entry name" value="SURF1"/>
    <property type="match status" value="1"/>
</dbReference>
<dbReference type="EMBL" id="JALXSQ010000003">
    <property type="protein sequence ID" value="MCT2042040.1"/>
    <property type="molecule type" value="Genomic_DNA"/>
</dbReference>
<feature type="transmembrane region" description="Helical" evidence="6">
    <location>
        <begin position="16"/>
        <end position="34"/>
    </location>
</feature>
<evidence type="ECO:0000256" key="3">
    <source>
        <dbReference type="ARBA" id="ARBA00022692"/>
    </source>
</evidence>
<dbReference type="CDD" id="cd06662">
    <property type="entry name" value="SURF1"/>
    <property type="match status" value="1"/>
</dbReference>
<comment type="subcellular location">
    <subcellularLocation>
        <location evidence="6">Cell membrane</location>
        <topology evidence="6">Multi-pass membrane protein</topology>
    </subcellularLocation>
    <subcellularLocation>
        <location evidence="1">Membrane</location>
    </subcellularLocation>
</comment>
<dbReference type="InterPro" id="IPR002994">
    <property type="entry name" value="Surf1/Shy1"/>
</dbReference>
<name>A0ABT2HUN9_9MICO</name>
<feature type="transmembrane region" description="Helical" evidence="6">
    <location>
        <begin position="219"/>
        <end position="240"/>
    </location>
</feature>
<keyword evidence="5 6" id="KW-0472">Membrane</keyword>
<comment type="caution">
    <text evidence="7">The sequence shown here is derived from an EMBL/GenBank/DDBJ whole genome shotgun (WGS) entry which is preliminary data.</text>
</comment>
<gene>
    <name evidence="7" type="ORF">M3D15_01600</name>
</gene>
<dbReference type="PANTHER" id="PTHR23427:SF2">
    <property type="entry name" value="SURFEIT LOCUS PROTEIN 1"/>
    <property type="match status" value="1"/>
</dbReference>
<evidence type="ECO:0000256" key="6">
    <source>
        <dbReference type="RuleBase" id="RU363076"/>
    </source>
</evidence>
<protein>
    <recommendedName>
        <fullName evidence="6">SURF1-like protein</fullName>
    </recommendedName>
</protein>
<dbReference type="InterPro" id="IPR045214">
    <property type="entry name" value="Surf1/Surf4"/>
</dbReference>
<dbReference type="PANTHER" id="PTHR23427">
    <property type="entry name" value="SURFEIT LOCUS PROTEIN"/>
    <property type="match status" value="1"/>
</dbReference>
<proteinExistence type="inferred from homology"/>
<evidence type="ECO:0000313" key="8">
    <source>
        <dbReference type="Proteomes" id="UP001525379"/>
    </source>
</evidence>
<accession>A0ABT2HUN9</accession>
<keyword evidence="3 6" id="KW-0812">Transmembrane</keyword>
<dbReference type="PROSITE" id="PS50895">
    <property type="entry name" value="SURF1"/>
    <property type="match status" value="1"/>
</dbReference>
<keyword evidence="4 6" id="KW-1133">Transmembrane helix</keyword>
<dbReference type="RefSeq" id="WP_206394844.1">
    <property type="nucleotide sequence ID" value="NZ_JAFDPW010000001.1"/>
</dbReference>
<evidence type="ECO:0000256" key="1">
    <source>
        <dbReference type="ARBA" id="ARBA00004370"/>
    </source>
</evidence>
<dbReference type="Proteomes" id="UP001525379">
    <property type="component" value="Unassembled WGS sequence"/>
</dbReference>
<keyword evidence="8" id="KW-1185">Reference proteome</keyword>
<organism evidence="7 8">
    <name type="scientific">Pseudoclavibacter albus</name>
    <dbReference type="NCBI Taxonomy" id="272241"/>
    <lineage>
        <taxon>Bacteria</taxon>
        <taxon>Bacillati</taxon>
        <taxon>Actinomycetota</taxon>
        <taxon>Actinomycetes</taxon>
        <taxon>Micrococcales</taxon>
        <taxon>Microbacteriaceae</taxon>
        <taxon>Pseudoclavibacter</taxon>
    </lineage>
</organism>
<keyword evidence="6" id="KW-1003">Cell membrane</keyword>
<evidence type="ECO:0000313" key="7">
    <source>
        <dbReference type="EMBL" id="MCT2042040.1"/>
    </source>
</evidence>
<evidence type="ECO:0000256" key="2">
    <source>
        <dbReference type="ARBA" id="ARBA00007165"/>
    </source>
</evidence>
<reference evidence="7 8" key="1">
    <citation type="submission" date="2022-04" db="EMBL/GenBank/DDBJ databases">
        <title>Human microbiome associated bacterial genomes.</title>
        <authorList>
            <person name="Sandstrom S."/>
            <person name="Salamzade R."/>
            <person name="Kalan L.R."/>
        </authorList>
    </citation>
    <scope>NUCLEOTIDE SEQUENCE [LARGE SCALE GENOMIC DNA]</scope>
    <source>
        <strain evidence="8">p3-SID1799</strain>
    </source>
</reference>
<comment type="similarity">
    <text evidence="2 6">Belongs to the SURF1 family.</text>
</comment>
<sequence length="286" mass="31771">MSGDAAGWRFAFSKRWLGYLALLIVFAIACGLLSRWQFDRREEKVAENHRIEANFDRAAVPIDEVLPELGSWDTEIEWTPVELHGRYLADQQLLARARPFNGFPGFEILTPFETDSGRIFIVNRGWVPTGNEQDAPDHVPAPPEGEVTVTARLKPGEPEIPGRSAPAGQIATIHLPTFAQQLGEDRVYQGAYGLLATEDPAAEHGDLVPRPQLTEGNHLSYAVQWIIFAVIAAAGLVLGIRNEYRYRNPDDPKVQAAKAREAARKAKRAKTDGEIEDAILDELESR</sequence>